<dbReference type="OrthoDB" id="9806334at2"/>
<dbReference type="InterPro" id="IPR050109">
    <property type="entry name" value="HTH-type_TetR-like_transc_reg"/>
</dbReference>
<dbReference type="InterPro" id="IPR001647">
    <property type="entry name" value="HTH_TetR"/>
</dbReference>
<dbReference type="PRINTS" id="PR00455">
    <property type="entry name" value="HTHTETR"/>
</dbReference>
<protein>
    <submittedName>
        <fullName evidence="4">DNA-binding transcriptional regulator, AcrR family</fullName>
    </submittedName>
</protein>
<name>A0A1H1SKH5_9MICO</name>
<organism evidence="4 5">
    <name type="scientific">Microterricola viridarii</name>
    <dbReference type="NCBI Taxonomy" id="412690"/>
    <lineage>
        <taxon>Bacteria</taxon>
        <taxon>Bacillati</taxon>
        <taxon>Actinomycetota</taxon>
        <taxon>Actinomycetes</taxon>
        <taxon>Micrococcales</taxon>
        <taxon>Microbacteriaceae</taxon>
        <taxon>Microterricola</taxon>
    </lineage>
</organism>
<dbReference type="SUPFAM" id="SSF46689">
    <property type="entry name" value="Homeodomain-like"/>
    <property type="match status" value="1"/>
</dbReference>
<dbReference type="PANTHER" id="PTHR30055:SF148">
    <property type="entry name" value="TETR-FAMILY TRANSCRIPTIONAL REGULATOR"/>
    <property type="match status" value="1"/>
</dbReference>
<evidence type="ECO:0000256" key="2">
    <source>
        <dbReference type="PROSITE-ProRule" id="PRU00335"/>
    </source>
</evidence>
<dbReference type="PROSITE" id="PS50977">
    <property type="entry name" value="HTH_TETR_2"/>
    <property type="match status" value="1"/>
</dbReference>
<dbReference type="PANTHER" id="PTHR30055">
    <property type="entry name" value="HTH-TYPE TRANSCRIPTIONAL REGULATOR RUTR"/>
    <property type="match status" value="1"/>
</dbReference>
<accession>A0A1H1SKH5</accession>
<dbReference type="EMBL" id="LT629742">
    <property type="protein sequence ID" value="SDS48343.1"/>
    <property type="molecule type" value="Genomic_DNA"/>
</dbReference>
<dbReference type="InterPro" id="IPR009057">
    <property type="entry name" value="Homeodomain-like_sf"/>
</dbReference>
<dbReference type="Pfam" id="PF17937">
    <property type="entry name" value="TetR_C_28"/>
    <property type="match status" value="1"/>
</dbReference>
<dbReference type="GO" id="GO:0000976">
    <property type="term" value="F:transcription cis-regulatory region binding"/>
    <property type="evidence" value="ECO:0007669"/>
    <property type="project" value="TreeGrafter"/>
</dbReference>
<dbReference type="Pfam" id="PF00440">
    <property type="entry name" value="TetR_N"/>
    <property type="match status" value="1"/>
</dbReference>
<dbReference type="GO" id="GO:0003700">
    <property type="term" value="F:DNA-binding transcription factor activity"/>
    <property type="evidence" value="ECO:0007669"/>
    <property type="project" value="TreeGrafter"/>
</dbReference>
<gene>
    <name evidence="4" type="ORF">SAMN04489834_1564</name>
</gene>
<dbReference type="Gene3D" id="1.10.357.10">
    <property type="entry name" value="Tetracycline Repressor, domain 2"/>
    <property type="match status" value="1"/>
</dbReference>
<sequence>MPLDDSRYAGRVTTPSSTRDRLLDAFEAILIEQGEKAATLDAVAARAGVSKGGLLYHFGSKDALVDGQLARLGELATADVERIRTAPAGAVDYLIRTSVNAGTPLDRAIIAAACLAQGAHPSANEAIGAMRQQWLAVIEEAVGDPDVAEAILLVSDGLYYNSALENPMPSAGFDPRSAESTQQMDRLLAVIAKLLK</sequence>
<dbReference type="Proteomes" id="UP000181956">
    <property type="component" value="Chromosome I"/>
</dbReference>
<keyword evidence="5" id="KW-1185">Reference proteome</keyword>
<feature type="DNA-binding region" description="H-T-H motif" evidence="2">
    <location>
        <begin position="39"/>
        <end position="58"/>
    </location>
</feature>
<proteinExistence type="predicted"/>
<evidence type="ECO:0000313" key="5">
    <source>
        <dbReference type="Proteomes" id="UP000181956"/>
    </source>
</evidence>
<evidence type="ECO:0000256" key="1">
    <source>
        <dbReference type="ARBA" id="ARBA00023125"/>
    </source>
</evidence>
<evidence type="ECO:0000259" key="3">
    <source>
        <dbReference type="PROSITE" id="PS50977"/>
    </source>
</evidence>
<dbReference type="InterPro" id="IPR041479">
    <property type="entry name" value="TetR_CgmR_C"/>
</dbReference>
<reference evidence="5" key="1">
    <citation type="submission" date="2016-10" db="EMBL/GenBank/DDBJ databases">
        <authorList>
            <person name="Varghese N."/>
            <person name="Submissions S."/>
        </authorList>
    </citation>
    <scope>NUCLEOTIDE SEQUENCE [LARGE SCALE GENOMIC DNA]</scope>
    <source>
        <strain evidence="5">DSM 21772</strain>
    </source>
</reference>
<evidence type="ECO:0000313" key="4">
    <source>
        <dbReference type="EMBL" id="SDS48343.1"/>
    </source>
</evidence>
<keyword evidence="1 2" id="KW-0238">DNA-binding</keyword>
<feature type="domain" description="HTH tetR-type" evidence="3">
    <location>
        <begin position="16"/>
        <end position="76"/>
    </location>
</feature>
<dbReference type="STRING" id="412690.SAMN04489834_1564"/>
<dbReference type="AlphaFoldDB" id="A0A1H1SKH5"/>